<dbReference type="InterPro" id="IPR036291">
    <property type="entry name" value="NAD(P)-bd_dom_sf"/>
</dbReference>
<gene>
    <name evidence="3" type="ORF">BROFUL_00109</name>
</gene>
<evidence type="ECO:0000313" key="3">
    <source>
        <dbReference type="EMBL" id="KKO21148.1"/>
    </source>
</evidence>
<comment type="caution">
    <text evidence="3">The sequence shown here is derived from an EMBL/GenBank/DDBJ whole genome shotgun (WGS) entry which is preliminary data.</text>
</comment>
<dbReference type="AlphaFoldDB" id="A0A0M2UYJ1"/>
<dbReference type="PRINTS" id="PR01713">
    <property type="entry name" value="NUCEPIMERASE"/>
</dbReference>
<dbReference type="PATRIC" id="fig|380242.3.peg.139"/>
<feature type="domain" description="NAD(P)-binding" evidence="2">
    <location>
        <begin position="4"/>
        <end position="301"/>
    </location>
</feature>
<name>A0A0M2UYJ1_9BACT</name>
<dbReference type="InterPro" id="IPR016040">
    <property type="entry name" value="NAD(P)-bd_dom"/>
</dbReference>
<keyword evidence="1" id="KW-0520">NAD</keyword>
<dbReference type="Pfam" id="PF16363">
    <property type="entry name" value="GDP_Man_Dehyd"/>
    <property type="match status" value="1"/>
</dbReference>
<evidence type="ECO:0000256" key="1">
    <source>
        <dbReference type="ARBA" id="ARBA00023027"/>
    </source>
</evidence>
<dbReference type="Proteomes" id="UP000034954">
    <property type="component" value="Unassembled WGS sequence"/>
</dbReference>
<evidence type="ECO:0000313" key="4">
    <source>
        <dbReference type="Proteomes" id="UP000034954"/>
    </source>
</evidence>
<protein>
    <submittedName>
        <fullName evidence="3">Capsular polysaccharide biosynthesis protein</fullName>
    </submittedName>
</protein>
<dbReference type="SUPFAM" id="SSF51735">
    <property type="entry name" value="NAD(P)-binding Rossmann-fold domains"/>
    <property type="match status" value="1"/>
</dbReference>
<reference evidence="3 4" key="1">
    <citation type="journal article" date="2013" name="BMC Microbiol.">
        <title>Identification of the type II cytochrome c maturation pathway in anammox bacteria by comparative genomics.</title>
        <authorList>
            <person name="Ferousi C."/>
            <person name="Speth D.R."/>
            <person name="Reimann J."/>
            <person name="Op den Camp H.J."/>
            <person name="Allen J.W."/>
            <person name="Keltjens J.T."/>
            <person name="Jetten M.S."/>
        </authorList>
    </citation>
    <scope>NUCLEOTIDE SEQUENCE [LARGE SCALE GENOMIC DNA]</scope>
    <source>
        <strain evidence="3">RU1</strain>
    </source>
</reference>
<proteinExistence type="predicted"/>
<dbReference type="EMBL" id="LAQJ01000015">
    <property type="protein sequence ID" value="KKO21148.1"/>
    <property type="molecule type" value="Genomic_DNA"/>
</dbReference>
<sequence length="325" mass="36586">MAILVTGGAGFIGSHLVERLLSAGEQVVVIDNFNDFYPPAYKKENISGVLGNPHLALYETDIGNTASCREIFEKHGIEKIVHLAAYAGVRPSIERPLLYEEVNGRGTLNLLELSRIYKVKQFIFGSSSSVYGNNKKIPFSEDDPVNEPISPYAATKRAGELYCYNYHHLYKVPVTCLRFFTVYGPRQRPDLAIRKFTELIDHDQQIPMYGDGTTQRDYTFVSDIIDGVVAAVNRQFDFEIINLGNSAPIQLIKLIELIEREMGKKANIKRLPEQPGDVHRTYADIHKAGRSLDYKPKYPLSKASACSWRGTKGAKNKRAILFLKK</sequence>
<dbReference type="PANTHER" id="PTHR43574">
    <property type="entry name" value="EPIMERASE-RELATED"/>
    <property type="match status" value="1"/>
</dbReference>
<dbReference type="Gene3D" id="3.40.50.720">
    <property type="entry name" value="NAD(P)-binding Rossmann-like Domain"/>
    <property type="match status" value="1"/>
</dbReference>
<keyword evidence="4" id="KW-1185">Reference proteome</keyword>
<accession>A0A0M2UYJ1</accession>
<evidence type="ECO:0000259" key="2">
    <source>
        <dbReference type="Pfam" id="PF16363"/>
    </source>
</evidence>
<organism evidence="3 4">
    <name type="scientific">Candidatus Brocadia fulgida</name>
    <dbReference type="NCBI Taxonomy" id="380242"/>
    <lineage>
        <taxon>Bacteria</taxon>
        <taxon>Pseudomonadati</taxon>
        <taxon>Planctomycetota</taxon>
        <taxon>Candidatus Brocadiia</taxon>
        <taxon>Candidatus Brocadiales</taxon>
        <taxon>Candidatus Brocadiaceae</taxon>
        <taxon>Candidatus Brocadia</taxon>
    </lineage>
</organism>